<feature type="transmembrane region" description="Helical" evidence="10">
    <location>
        <begin position="142"/>
        <end position="162"/>
    </location>
</feature>
<dbReference type="UniPathway" id="UPA00085"/>
<evidence type="ECO:0000256" key="10">
    <source>
        <dbReference type="HAMAP-Rule" id="MF_01043"/>
    </source>
</evidence>
<comment type="catalytic activity">
    <reaction evidence="10">
        <text>an acyl phosphate + sn-glycerol 3-phosphate = a 1-acyl-sn-glycero-3-phosphate + phosphate</text>
        <dbReference type="Rhea" id="RHEA:34075"/>
        <dbReference type="ChEBI" id="CHEBI:43474"/>
        <dbReference type="ChEBI" id="CHEBI:57597"/>
        <dbReference type="ChEBI" id="CHEBI:57970"/>
        <dbReference type="ChEBI" id="CHEBI:59918"/>
        <dbReference type="EC" id="2.3.1.275"/>
    </reaction>
</comment>
<reference evidence="11 12" key="1">
    <citation type="submission" date="2020-02" db="EMBL/GenBank/DDBJ databases">
        <title>Draft genome sequence of Lactococcus sp. Hs20B0-1.</title>
        <authorList>
            <person name="Noda S."/>
            <person name="Yuki M."/>
            <person name="Ohkuma M."/>
        </authorList>
    </citation>
    <scope>NUCLEOTIDE SEQUENCE [LARGE SCALE GENOMIC DNA]</scope>
    <source>
        <strain evidence="11 12">Hs20B0-1</strain>
    </source>
</reference>
<keyword evidence="9 10" id="KW-1208">Phospholipid metabolism</keyword>
<evidence type="ECO:0000256" key="8">
    <source>
        <dbReference type="ARBA" id="ARBA00023209"/>
    </source>
</evidence>
<dbReference type="AlphaFoldDB" id="A0A6A0B690"/>
<comment type="subunit">
    <text evidence="10">Probably interacts with PlsX.</text>
</comment>
<comment type="caution">
    <text evidence="11">The sequence shown here is derived from an EMBL/GenBank/DDBJ whole genome shotgun (WGS) entry which is preliminary data.</text>
</comment>
<evidence type="ECO:0000256" key="2">
    <source>
        <dbReference type="ARBA" id="ARBA00022516"/>
    </source>
</evidence>
<accession>A0A6A0B690</accession>
<keyword evidence="3 10" id="KW-0808">Transferase</keyword>
<dbReference type="RefSeq" id="WP_172355124.1">
    <property type="nucleotide sequence ID" value="NZ_BLLH01000001.1"/>
</dbReference>
<sequence length="213" mass="23272">MITLLLLLIAYLLGSIPSGLWIGKLFFHKNLRDFGSGNTGTTNTFRILGKKAGSVVFAVDLLKGTLATLLPAMLGLHTFSPALFGLFAVLGHTFSIFDHFHGGKAVATTAGLILGYNPVFVLFLLVIFAITLYLFSMVSLSSVIAAIVAAISVLIMPAFHVIFGSYDWLFTIIILFLVGFIVIRHRENLARIHAKSENIVSFGRNLTHQKHNI</sequence>
<dbReference type="EC" id="2.3.1.275" evidence="10"/>
<evidence type="ECO:0000256" key="9">
    <source>
        <dbReference type="ARBA" id="ARBA00023264"/>
    </source>
</evidence>
<evidence type="ECO:0000256" key="4">
    <source>
        <dbReference type="ARBA" id="ARBA00022692"/>
    </source>
</evidence>
<evidence type="ECO:0000256" key="3">
    <source>
        <dbReference type="ARBA" id="ARBA00022679"/>
    </source>
</evidence>
<organism evidence="11 12">
    <name type="scientific">Pseudolactococcus insecticola</name>
    <dbReference type="NCBI Taxonomy" id="2709158"/>
    <lineage>
        <taxon>Bacteria</taxon>
        <taxon>Bacillati</taxon>
        <taxon>Bacillota</taxon>
        <taxon>Bacilli</taxon>
        <taxon>Lactobacillales</taxon>
        <taxon>Streptococcaceae</taxon>
        <taxon>Pseudolactococcus</taxon>
    </lineage>
</organism>
<evidence type="ECO:0000256" key="7">
    <source>
        <dbReference type="ARBA" id="ARBA00023136"/>
    </source>
</evidence>
<dbReference type="PANTHER" id="PTHR30309">
    <property type="entry name" value="INNER MEMBRANE PROTEIN YGIH"/>
    <property type="match status" value="1"/>
</dbReference>
<comment type="similarity">
    <text evidence="10">Belongs to the PlsY family.</text>
</comment>
<evidence type="ECO:0000256" key="5">
    <source>
        <dbReference type="ARBA" id="ARBA00022989"/>
    </source>
</evidence>
<dbReference type="NCBIfam" id="TIGR00023">
    <property type="entry name" value="glycerol-3-phosphate 1-O-acyltransferase PlsY"/>
    <property type="match status" value="1"/>
</dbReference>
<dbReference type="InterPro" id="IPR003811">
    <property type="entry name" value="G3P_acylTferase_PlsY"/>
</dbReference>
<dbReference type="EMBL" id="BLLH01000001">
    <property type="protein sequence ID" value="GFH40028.1"/>
    <property type="molecule type" value="Genomic_DNA"/>
</dbReference>
<evidence type="ECO:0000313" key="11">
    <source>
        <dbReference type="EMBL" id="GFH40028.1"/>
    </source>
</evidence>
<name>A0A6A0B690_9LACT</name>
<dbReference type="SMART" id="SM01207">
    <property type="entry name" value="G3P_acyltransf"/>
    <property type="match status" value="1"/>
</dbReference>
<gene>
    <name evidence="10 11" type="primary">plsY</name>
    <name evidence="11" type="ORF">Hs20B_04260</name>
</gene>
<dbReference type="GO" id="GO:0005886">
    <property type="term" value="C:plasma membrane"/>
    <property type="evidence" value="ECO:0007669"/>
    <property type="project" value="UniProtKB-SubCell"/>
</dbReference>
<keyword evidence="1 10" id="KW-1003">Cell membrane</keyword>
<keyword evidence="12" id="KW-1185">Reference proteome</keyword>
<evidence type="ECO:0000256" key="1">
    <source>
        <dbReference type="ARBA" id="ARBA00022475"/>
    </source>
</evidence>
<evidence type="ECO:0000256" key="6">
    <source>
        <dbReference type="ARBA" id="ARBA00023098"/>
    </source>
</evidence>
<keyword evidence="11" id="KW-0012">Acyltransferase</keyword>
<comment type="pathway">
    <text evidence="10">Lipid metabolism; phospholipid metabolism.</text>
</comment>
<dbReference type="PANTHER" id="PTHR30309:SF0">
    <property type="entry name" value="GLYCEROL-3-PHOSPHATE ACYLTRANSFERASE-RELATED"/>
    <property type="match status" value="1"/>
</dbReference>
<comment type="subcellular location">
    <subcellularLocation>
        <location evidence="10">Cell membrane</location>
        <topology evidence="10">Multi-pass membrane protein</topology>
    </subcellularLocation>
</comment>
<comment type="caution">
    <text evidence="10">Lacks conserved residue(s) required for the propagation of feature annotation.</text>
</comment>
<keyword evidence="5 10" id="KW-1133">Transmembrane helix</keyword>
<dbReference type="GO" id="GO:0043772">
    <property type="term" value="F:acyl-phosphate glycerol-3-phosphate acyltransferase activity"/>
    <property type="evidence" value="ECO:0007669"/>
    <property type="project" value="UniProtKB-UniRule"/>
</dbReference>
<dbReference type="GO" id="GO:0008654">
    <property type="term" value="P:phospholipid biosynthetic process"/>
    <property type="evidence" value="ECO:0007669"/>
    <property type="project" value="UniProtKB-UniRule"/>
</dbReference>
<evidence type="ECO:0000313" key="12">
    <source>
        <dbReference type="Proteomes" id="UP000475928"/>
    </source>
</evidence>
<comment type="function">
    <text evidence="10">Catalyzes the transfer of an acyl group from acyl-phosphate (acyl-PO(4)) to glycerol-3-phosphate (G3P) to form lysophosphatidic acid (LPA). This enzyme utilizes acyl-phosphate as fatty acyl donor, but not acyl-CoA or acyl-ACP.</text>
</comment>
<protein>
    <recommendedName>
        <fullName evidence="10">Glycerol-3-phosphate acyltransferase</fullName>
    </recommendedName>
    <alternativeName>
        <fullName evidence="10">Acyl-PO4 G3P acyltransferase</fullName>
    </alternativeName>
    <alternativeName>
        <fullName evidence="10">Acyl-phosphate--glycerol-3-phosphate acyltransferase</fullName>
    </alternativeName>
    <alternativeName>
        <fullName evidence="10">G3P acyltransferase</fullName>
        <shortName evidence="10">GPAT</shortName>
        <ecNumber evidence="10">2.3.1.275</ecNumber>
    </alternativeName>
    <alternativeName>
        <fullName evidence="10">Lysophosphatidic acid synthase</fullName>
        <shortName evidence="10">LPA synthase</shortName>
    </alternativeName>
</protein>
<dbReference type="Pfam" id="PF02660">
    <property type="entry name" value="G3P_acyltransf"/>
    <property type="match status" value="1"/>
</dbReference>
<keyword evidence="6 10" id="KW-0443">Lipid metabolism</keyword>
<feature type="transmembrane region" description="Helical" evidence="10">
    <location>
        <begin position="168"/>
        <end position="185"/>
    </location>
</feature>
<dbReference type="HAMAP" id="MF_01043">
    <property type="entry name" value="PlsY"/>
    <property type="match status" value="1"/>
</dbReference>
<keyword evidence="8 10" id="KW-0594">Phospholipid biosynthesis</keyword>
<keyword evidence="4 10" id="KW-0812">Transmembrane</keyword>
<feature type="transmembrane region" description="Helical" evidence="10">
    <location>
        <begin position="113"/>
        <end position="135"/>
    </location>
</feature>
<proteinExistence type="inferred from homology"/>
<dbReference type="Proteomes" id="UP000475928">
    <property type="component" value="Unassembled WGS sequence"/>
</dbReference>
<keyword evidence="7 10" id="KW-0472">Membrane</keyword>
<keyword evidence="2 10" id="KW-0444">Lipid biosynthesis</keyword>